<proteinExistence type="predicted"/>
<keyword evidence="2" id="KW-1185">Reference proteome</keyword>
<organism evidence="1 2">
    <name type="scientific">Castilleja foliolosa</name>
    <dbReference type="NCBI Taxonomy" id="1961234"/>
    <lineage>
        <taxon>Eukaryota</taxon>
        <taxon>Viridiplantae</taxon>
        <taxon>Streptophyta</taxon>
        <taxon>Embryophyta</taxon>
        <taxon>Tracheophyta</taxon>
        <taxon>Spermatophyta</taxon>
        <taxon>Magnoliopsida</taxon>
        <taxon>eudicotyledons</taxon>
        <taxon>Gunneridae</taxon>
        <taxon>Pentapetalae</taxon>
        <taxon>asterids</taxon>
        <taxon>lamiids</taxon>
        <taxon>Lamiales</taxon>
        <taxon>Orobanchaceae</taxon>
        <taxon>Pedicularideae</taxon>
        <taxon>Castillejinae</taxon>
        <taxon>Castilleja</taxon>
    </lineage>
</organism>
<gene>
    <name evidence="1" type="ORF">CASFOL_017088</name>
</gene>
<protein>
    <submittedName>
        <fullName evidence="1">Uncharacterized protein</fullName>
    </submittedName>
</protein>
<dbReference type="Proteomes" id="UP001632038">
    <property type="component" value="Unassembled WGS sequence"/>
</dbReference>
<reference evidence="2" key="1">
    <citation type="journal article" date="2024" name="IScience">
        <title>Strigolactones Initiate the Formation of Haustorium-like Structures in Castilleja.</title>
        <authorList>
            <person name="Buerger M."/>
            <person name="Peterson D."/>
            <person name="Chory J."/>
        </authorList>
    </citation>
    <scope>NUCLEOTIDE SEQUENCE [LARGE SCALE GENOMIC DNA]</scope>
</reference>
<accession>A0ABD3DC65</accession>
<evidence type="ECO:0000313" key="1">
    <source>
        <dbReference type="EMBL" id="KAL3639181.1"/>
    </source>
</evidence>
<dbReference type="EMBL" id="JAVIJP010000018">
    <property type="protein sequence ID" value="KAL3639181.1"/>
    <property type="molecule type" value="Genomic_DNA"/>
</dbReference>
<sequence length="38" mass="4447">MEEIQELLVFAARDCVPQDINSFDEFQLLQFAVCLELE</sequence>
<comment type="caution">
    <text evidence="1">The sequence shown here is derived from an EMBL/GenBank/DDBJ whole genome shotgun (WGS) entry which is preliminary data.</text>
</comment>
<dbReference type="AlphaFoldDB" id="A0ABD3DC65"/>
<name>A0ABD3DC65_9LAMI</name>
<evidence type="ECO:0000313" key="2">
    <source>
        <dbReference type="Proteomes" id="UP001632038"/>
    </source>
</evidence>